<dbReference type="CDD" id="cd07765">
    <property type="entry name" value="KRAB_A-box"/>
    <property type="match status" value="1"/>
</dbReference>
<dbReference type="Gene3D" id="6.10.140.140">
    <property type="match status" value="1"/>
</dbReference>
<dbReference type="SMART" id="SM00349">
    <property type="entry name" value="KRAB"/>
    <property type="match status" value="1"/>
</dbReference>
<dbReference type="InterPro" id="IPR001909">
    <property type="entry name" value="KRAB"/>
</dbReference>
<name>A0A8C0WFP7_CASCN</name>
<dbReference type="AlphaFoldDB" id="A0A8C0WFP7"/>
<dbReference type="Ensembl" id="ENSCCNT00000014390.1">
    <property type="protein sequence ID" value="ENSCCNP00000010984.1"/>
    <property type="gene ID" value="ENSCCNG00000011396.1"/>
</dbReference>
<dbReference type="InterPro" id="IPR036051">
    <property type="entry name" value="KRAB_dom_sf"/>
</dbReference>
<protein>
    <recommendedName>
        <fullName evidence="1">KRAB domain-containing protein</fullName>
    </recommendedName>
</protein>
<organism evidence="2">
    <name type="scientific">Castor canadensis</name>
    <name type="common">American beaver</name>
    <dbReference type="NCBI Taxonomy" id="51338"/>
    <lineage>
        <taxon>Eukaryota</taxon>
        <taxon>Metazoa</taxon>
        <taxon>Chordata</taxon>
        <taxon>Craniata</taxon>
        <taxon>Vertebrata</taxon>
        <taxon>Euteleostomi</taxon>
        <taxon>Mammalia</taxon>
        <taxon>Eutheria</taxon>
        <taxon>Euarchontoglires</taxon>
        <taxon>Glires</taxon>
        <taxon>Rodentia</taxon>
        <taxon>Castorimorpha</taxon>
        <taxon>Castoridae</taxon>
        <taxon>Castor</taxon>
    </lineage>
</organism>
<dbReference type="Pfam" id="PF01352">
    <property type="entry name" value="KRAB"/>
    <property type="match status" value="1"/>
</dbReference>
<dbReference type="SUPFAM" id="SSF109640">
    <property type="entry name" value="KRAB domain (Kruppel-associated box)"/>
    <property type="match status" value="1"/>
</dbReference>
<proteinExistence type="predicted"/>
<dbReference type="PROSITE" id="PS50805">
    <property type="entry name" value="KRAB"/>
    <property type="match status" value="1"/>
</dbReference>
<accession>A0A8C0WFP7</accession>
<feature type="domain" description="KRAB" evidence="1">
    <location>
        <begin position="5"/>
        <end position="81"/>
    </location>
</feature>
<reference evidence="2" key="1">
    <citation type="submission" date="2023-09" db="UniProtKB">
        <authorList>
            <consortium name="Ensembl"/>
        </authorList>
    </citation>
    <scope>IDENTIFICATION</scope>
</reference>
<dbReference type="GO" id="GO:0006355">
    <property type="term" value="P:regulation of DNA-templated transcription"/>
    <property type="evidence" value="ECO:0007669"/>
    <property type="project" value="InterPro"/>
</dbReference>
<sequence length="100" mass="11888">IDSVFSFEDVAVKFTQTERGLLDPFQKKLYTDVTQETFTILPSIGENWEDQNFEDQHKIHRRYLSETKFYRKNEGQCGETFSQVPDLKQSKKTFPRFKTV</sequence>
<evidence type="ECO:0000313" key="2">
    <source>
        <dbReference type="Ensembl" id="ENSCCNP00000010984.1"/>
    </source>
</evidence>
<evidence type="ECO:0000259" key="1">
    <source>
        <dbReference type="PROSITE" id="PS50805"/>
    </source>
</evidence>